<protein>
    <submittedName>
        <fullName evidence="2">Uncharacterized protein</fullName>
    </submittedName>
</protein>
<gene>
    <name evidence="2" type="ORF">HAX54_051258</name>
</gene>
<feature type="region of interest" description="Disordered" evidence="1">
    <location>
        <begin position="203"/>
        <end position="252"/>
    </location>
</feature>
<evidence type="ECO:0000313" key="2">
    <source>
        <dbReference type="EMBL" id="MCD7449318.1"/>
    </source>
</evidence>
<accession>A0ABS8RRM0</accession>
<name>A0ABS8RRM0_DATST</name>
<organism evidence="2 3">
    <name type="scientific">Datura stramonium</name>
    <name type="common">Jimsonweed</name>
    <name type="synonym">Common thornapple</name>
    <dbReference type="NCBI Taxonomy" id="4076"/>
    <lineage>
        <taxon>Eukaryota</taxon>
        <taxon>Viridiplantae</taxon>
        <taxon>Streptophyta</taxon>
        <taxon>Embryophyta</taxon>
        <taxon>Tracheophyta</taxon>
        <taxon>Spermatophyta</taxon>
        <taxon>Magnoliopsida</taxon>
        <taxon>eudicotyledons</taxon>
        <taxon>Gunneridae</taxon>
        <taxon>Pentapetalae</taxon>
        <taxon>asterids</taxon>
        <taxon>lamiids</taxon>
        <taxon>Solanales</taxon>
        <taxon>Solanaceae</taxon>
        <taxon>Solanoideae</taxon>
        <taxon>Datureae</taxon>
        <taxon>Datura</taxon>
    </lineage>
</organism>
<reference evidence="2 3" key="1">
    <citation type="journal article" date="2021" name="BMC Genomics">
        <title>Datura genome reveals duplications of psychoactive alkaloid biosynthetic genes and high mutation rate following tissue culture.</title>
        <authorList>
            <person name="Rajewski A."/>
            <person name="Carter-House D."/>
            <person name="Stajich J."/>
            <person name="Litt A."/>
        </authorList>
    </citation>
    <scope>NUCLEOTIDE SEQUENCE [LARGE SCALE GENOMIC DNA]</scope>
    <source>
        <strain evidence="2">AR-01</strain>
    </source>
</reference>
<dbReference type="EMBL" id="JACEIK010000091">
    <property type="protein sequence ID" value="MCD7449318.1"/>
    <property type="molecule type" value="Genomic_DNA"/>
</dbReference>
<comment type="caution">
    <text evidence="2">The sequence shown here is derived from an EMBL/GenBank/DDBJ whole genome shotgun (WGS) entry which is preliminary data.</text>
</comment>
<sequence length="252" mass="29378">MPRSITPGMRRTQKYRIAWCDAQARQHKQRNDALAKQGNEPCNAPQVWRFKRRYAEQILQHVAHVTRERACLVYILMTRMPINVGVLIKNLLKRARVNKGQNFGFGDLLTRFLRGHDIEEEEVDCKPYYDPRRIYMTKTKEPKGINGLVLSFNECNVRIDNMLSHLYGMQMLQLRMNGMIEEQLQQLNMDYPLSEHSRALCRAGPGYEEPLDDDVAKEDEMTRIDSDIESSDDNEEDSEMERASLAPINDED</sequence>
<dbReference type="Proteomes" id="UP000823775">
    <property type="component" value="Unassembled WGS sequence"/>
</dbReference>
<evidence type="ECO:0000256" key="1">
    <source>
        <dbReference type="SAM" id="MobiDB-lite"/>
    </source>
</evidence>
<feature type="compositionally biased region" description="Acidic residues" evidence="1">
    <location>
        <begin position="227"/>
        <end position="239"/>
    </location>
</feature>
<proteinExistence type="predicted"/>
<keyword evidence="3" id="KW-1185">Reference proteome</keyword>
<evidence type="ECO:0000313" key="3">
    <source>
        <dbReference type="Proteomes" id="UP000823775"/>
    </source>
</evidence>